<organism evidence="2 3">
    <name type="scientific">Adineta steineri</name>
    <dbReference type="NCBI Taxonomy" id="433720"/>
    <lineage>
        <taxon>Eukaryota</taxon>
        <taxon>Metazoa</taxon>
        <taxon>Spiralia</taxon>
        <taxon>Gnathifera</taxon>
        <taxon>Rotifera</taxon>
        <taxon>Eurotatoria</taxon>
        <taxon>Bdelloidea</taxon>
        <taxon>Adinetida</taxon>
        <taxon>Adinetidae</taxon>
        <taxon>Adineta</taxon>
    </lineage>
</organism>
<protein>
    <submittedName>
        <fullName evidence="2">Uncharacterized protein</fullName>
    </submittedName>
</protein>
<evidence type="ECO:0000313" key="1">
    <source>
        <dbReference type="EMBL" id="CAF1213102.1"/>
    </source>
</evidence>
<evidence type="ECO:0000313" key="3">
    <source>
        <dbReference type="Proteomes" id="UP000663832"/>
    </source>
</evidence>
<dbReference type="EMBL" id="CAJNOM010000549">
    <property type="protein sequence ID" value="CAF1496038.1"/>
    <property type="molecule type" value="Genomic_DNA"/>
</dbReference>
<sequence>MVRRSQVQAHSITQSINKIRLIDELPINQKYNFVLLGNGSLVFGKILHRTLKYPYRLLSETLLMNNNSGTYRPDDKMVPDGVAYFQRLFSHLLVREISQH</sequence>
<proteinExistence type="predicted"/>
<dbReference type="Proteomes" id="UP000663877">
    <property type="component" value="Unassembled WGS sequence"/>
</dbReference>
<dbReference type="Proteomes" id="UP000663832">
    <property type="component" value="Unassembled WGS sequence"/>
</dbReference>
<dbReference type="OrthoDB" id="73919at2759"/>
<gene>
    <name evidence="1" type="ORF">BJG266_LOCUS27550</name>
    <name evidence="2" type="ORF">QVE165_LOCUS43187</name>
</gene>
<dbReference type="AlphaFoldDB" id="A0A815STJ5"/>
<keyword evidence="3" id="KW-1185">Reference proteome</keyword>
<evidence type="ECO:0000313" key="2">
    <source>
        <dbReference type="EMBL" id="CAF1496038.1"/>
    </source>
</evidence>
<accession>A0A815STJ5</accession>
<comment type="caution">
    <text evidence="2">The sequence shown here is derived from an EMBL/GenBank/DDBJ whole genome shotgun (WGS) entry which is preliminary data.</text>
</comment>
<name>A0A815STJ5_9BILA</name>
<dbReference type="EMBL" id="CAJNOI010000257">
    <property type="protein sequence ID" value="CAF1213102.1"/>
    <property type="molecule type" value="Genomic_DNA"/>
</dbReference>
<reference evidence="2" key="1">
    <citation type="submission" date="2021-02" db="EMBL/GenBank/DDBJ databases">
        <authorList>
            <person name="Nowell W R."/>
        </authorList>
    </citation>
    <scope>NUCLEOTIDE SEQUENCE</scope>
</reference>